<comment type="caution">
    <text evidence="3">The sequence shown here is derived from an EMBL/GenBank/DDBJ whole genome shotgun (WGS) entry which is preliminary data.</text>
</comment>
<feature type="domain" description="Solute-binding protein family 3/N-terminal" evidence="2">
    <location>
        <begin position="49"/>
        <end position="283"/>
    </location>
</feature>
<dbReference type="AlphaFoldDB" id="A0A367V8E3"/>
<organism evidence="3 4">
    <name type="scientific">Thalassospira profundimaris</name>
    <dbReference type="NCBI Taxonomy" id="502049"/>
    <lineage>
        <taxon>Bacteria</taxon>
        <taxon>Pseudomonadati</taxon>
        <taxon>Pseudomonadota</taxon>
        <taxon>Alphaproteobacteria</taxon>
        <taxon>Rhodospirillales</taxon>
        <taxon>Thalassospiraceae</taxon>
        <taxon>Thalassospira</taxon>
    </lineage>
</organism>
<evidence type="ECO:0000256" key="1">
    <source>
        <dbReference type="SAM" id="SignalP"/>
    </source>
</evidence>
<dbReference type="Proteomes" id="UP000253061">
    <property type="component" value="Unassembled WGS sequence"/>
</dbReference>
<dbReference type="EMBL" id="JPWB01000005">
    <property type="protein sequence ID" value="RCK21467.1"/>
    <property type="molecule type" value="Genomic_DNA"/>
</dbReference>
<protein>
    <recommendedName>
        <fullName evidence="2">Solute-binding protein family 3/N-terminal domain-containing protein</fullName>
    </recommendedName>
</protein>
<dbReference type="Pfam" id="PF00497">
    <property type="entry name" value="SBP_bac_3"/>
    <property type="match status" value="1"/>
</dbReference>
<dbReference type="InterPro" id="IPR011972">
    <property type="entry name" value="CHP02285"/>
</dbReference>
<reference evidence="3 4" key="1">
    <citation type="submission" date="2014-07" db="EMBL/GenBank/DDBJ databases">
        <title>Draft genome sequence of Thalassospira profundimaris R8-17.</title>
        <authorList>
            <person name="Lai Q."/>
            <person name="Shao Z."/>
        </authorList>
    </citation>
    <scope>NUCLEOTIDE SEQUENCE [LARGE SCALE GENOMIC DNA]</scope>
    <source>
        <strain evidence="3 4">R8-17</strain>
    </source>
</reference>
<keyword evidence="1" id="KW-0732">Signal</keyword>
<dbReference type="RefSeq" id="WP_062955548.1">
    <property type="nucleotide sequence ID" value="NZ_JPWB01000005.1"/>
</dbReference>
<evidence type="ECO:0000313" key="4">
    <source>
        <dbReference type="Proteomes" id="UP000253061"/>
    </source>
</evidence>
<name>A0A367V8E3_9PROT</name>
<feature type="chain" id="PRO_5016586851" description="Solute-binding protein family 3/N-terminal domain-containing protein" evidence="1">
    <location>
        <begin position="34"/>
        <end position="315"/>
    </location>
</feature>
<dbReference type="InterPro" id="IPR001638">
    <property type="entry name" value="Solute-binding_3/MltF_N"/>
</dbReference>
<feature type="signal peptide" evidence="1">
    <location>
        <begin position="1"/>
        <end position="33"/>
    </location>
</feature>
<evidence type="ECO:0000313" key="3">
    <source>
        <dbReference type="EMBL" id="RCK21467.1"/>
    </source>
</evidence>
<dbReference type="NCBIfam" id="TIGR02285">
    <property type="entry name" value="TIGR02285 family protein"/>
    <property type="match status" value="1"/>
</dbReference>
<sequence length="315" mass="35523">MAWAHWHKARSLAFGLTCTLGLSSVLTPHGAVAEDTSPDHQSLVWAVPSFAPAFINESGKLSGYAADTQNWFAAQLPQYDHDVLLVPLARLLAEMKNGDGDLRCSTTLIPTPERRKYITFADTVLLHLPVSVVIRAEDEDRFTPYLNDEGHIELDRILGDENLSAAIRIGRAYGRNVDAHINQFRETNQVMQVAEDTKFVRMLDLGRIDWTLYFPSEAEYYRRLLTPELAIKALPIAGNTTLLEGTIGCANTPLGKQTIAKINTIIEENPTMPWTEFYAQWLGPSDREWFYAARDQYIHSEHFETRLEYSPSAAQ</sequence>
<gene>
    <name evidence="3" type="ORF">TH6_12705</name>
</gene>
<accession>A0A367V8E3</accession>
<evidence type="ECO:0000259" key="2">
    <source>
        <dbReference type="Pfam" id="PF00497"/>
    </source>
</evidence>
<proteinExistence type="predicted"/>
<dbReference type="SUPFAM" id="SSF53850">
    <property type="entry name" value="Periplasmic binding protein-like II"/>
    <property type="match status" value="1"/>
</dbReference>
<dbReference type="Gene3D" id="3.40.190.10">
    <property type="entry name" value="Periplasmic binding protein-like II"/>
    <property type="match status" value="2"/>
</dbReference>